<evidence type="ECO:0000313" key="1">
    <source>
        <dbReference type="EnsemblPlants" id="Bo3g113630.1"/>
    </source>
</evidence>
<evidence type="ECO:0000313" key="2">
    <source>
        <dbReference type="Proteomes" id="UP000032141"/>
    </source>
</evidence>
<dbReference type="OMA" id="MREKHHP"/>
<name>A0A0D3BGD1_BRAOL</name>
<protein>
    <submittedName>
        <fullName evidence="1">Uncharacterized protein</fullName>
    </submittedName>
</protein>
<dbReference type="HOGENOM" id="CLU_2295591_0_0_1"/>
<reference evidence="1" key="2">
    <citation type="submission" date="2015-03" db="UniProtKB">
        <authorList>
            <consortium name="EnsemblPlants"/>
        </authorList>
    </citation>
    <scope>IDENTIFICATION</scope>
</reference>
<accession>A0A0D3BGD1</accession>
<dbReference type="EnsemblPlants" id="Bo3g113630.1">
    <property type="protein sequence ID" value="Bo3g113630.1"/>
    <property type="gene ID" value="Bo3g113630"/>
</dbReference>
<organism evidence="1 2">
    <name type="scientific">Brassica oleracea var. oleracea</name>
    <dbReference type="NCBI Taxonomy" id="109376"/>
    <lineage>
        <taxon>Eukaryota</taxon>
        <taxon>Viridiplantae</taxon>
        <taxon>Streptophyta</taxon>
        <taxon>Embryophyta</taxon>
        <taxon>Tracheophyta</taxon>
        <taxon>Spermatophyta</taxon>
        <taxon>Magnoliopsida</taxon>
        <taxon>eudicotyledons</taxon>
        <taxon>Gunneridae</taxon>
        <taxon>Pentapetalae</taxon>
        <taxon>rosids</taxon>
        <taxon>malvids</taxon>
        <taxon>Brassicales</taxon>
        <taxon>Brassicaceae</taxon>
        <taxon>Brassiceae</taxon>
        <taxon>Brassica</taxon>
    </lineage>
</organism>
<keyword evidence="2" id="KW-1185">Reference proteome</keyword>
<dbReference type="Proteomes" id="UP000032141">
    <property type="component" value="Chromosome C3"/>
</dbReference>
<dbReference type="AlphaFoldDB" id="A0A0D3BGD1"/>
<reference evidence="1 2" key="1">
    <citation type="journal article" date="2014" name="Genome Biol.">
        <title>Transcriptome and methylome profiling reveals relics of genome dominance in the mesopolyploid Brassica oleracea.</title>
        <authorList>
            <person name="Parkin I.A."/>
            <person name="Koh C."/>
            <person name="Tang H."/>
            <person name="Robinson S.J."/>
            <person name="Kagale S."/>
            <person name="Clarke W.E."/>
            <person name="Town C.D."/>
            <person name="Nixon J."/>
            <person name="Krishnakumar V."/>
            <person name="Bidwell S.L."/>
            <person name="Denoeud F."/>
            <person name="Belcram H."/>
            <person name="Links M.G."/>
            <person name="Just J."/>
            <person name="Clarke C."/>
            <person name="Bender T."/>
            <person name="Huebert T."/>
            <person name="Mason A.S."/>
            <person name="Pires J.C."/>
            <person name="Barker G."/>
            <person name="Moore J."/>
            <person name="Walley P.G."/>
            <person name="Manoli S."/>
            <person name="Batley J."/>
            <person name="Edwards D."/>
            <person name="Nelson M.N."/>
            <person name="Wang X."/>
            <person name="Paterson A.H."/>
            <person name="King G."/>
            <person name="Bancroft I."/>
            <person name="Chalhoub B."/>
            <person name="Sharpe A.G."/>
        </authorList>
    </citation>
    <scope>NUCLEOTIDE SEQUENCE</scope>
    <source>
        <strain evidence="1 2">cv. TO1000</strain>
    </source>
</reference>
<proteinExistence type="predicted"/>
<dbReference type="Gramene" id="Bo3g113630.1">
    <property type="protein sequence ID" value="Bo3g113630.1"/>
    <property type="gene ID" value="Bo3g113630"/>
</dbReference>
<sequence>MREKHHPLSLSPPFLLNIVHRELSLLVSIAQDTPLSQHRPKTFSPPRIAHKTFSLSPASPITLTRFSASSLTPSHCLASPTRLSLSFEHHPLLSQASQHRP</sequence>